<dbReference type="RefSeq" id="WP_074704184.1">
    <property type="nucleotide sequence ID" value="NZ_FNOP01000001.1"/>
</dbReference>
<dbReference type="PRINTS" id="PR00368">
    <property type="entry name" value="FADPNR"/>
</dbReference>
<evidence type="ECO:0000313" key="7">
    <source>
        <dbReference type="Proteomes" id="UP000182379"/>
    </source>
</evidence>
<dbReference type="GO" id="GO:0005737">
    <property type="term" value="C:cytoplasm"/>
    <property type="evidence" value="ECO:0007669"/>
    <property type="project" value="InterPro"/>
</dbReference>
<proteinExistence type="inferred from homology"/>
<dbReference type="InterPro" id="IPR050097">
    <property type="entry name" value="Ferredoxin-NADP_redctase_2"/>
</dbReference>
<dbReference type="Pfam" id="PF07992">
    <property type="entry name" value="Pyr_redox_2"/>
    <property type="match status" value="1"/>
</dbReference>
<comment type="catalytic activity">
    <reaction evidence="4">
        <text>[thioredoxin]-dithiol + NADP(+) = [thioredoxin]-disulfide + NADPH + H(+)</text>
        <dbReference type="Rhea" id="RHEA:20345"/>
        <dbReference type="Rhea" id="RHEA-COMP:10698"/>
        <dbReference type="Rhea" id="RHEA-COMP:10700"/>
        <dbReference type="ChEBI" id="CHEBI:15378"/>
        <dbReference type="ChEBI" id="CHEBI:29950"/>
        <dbReference type="ChEBI" id="CHEBI:50058"/>
        <dbReference type="ChEBI" id="CHEBI:57783"/>
        <dbReference type="ChEBI" id="CHEBI:58349"/>
        <dbReference type="EC" id="1.8.1.9"/>
    </reaction>
</comment>
<evidence type="ECO:0000256" key="2">
    <source>
        <dbReference type="ARBA" id="ARBA00022630"/>
    </source>
</evidence>
<dbReference type="GO" id="GO:0004791">
    <property type="term" value="F:thioredoxin-disulfide reductase (NADPH) activity"/>
    <property type="evidence" value="ECO:0007669"/>
    <property type="project" value="UniProtKB-UniRule"/>
</dbReference>
<keyword evidence="4" id="KW-0274">FAD</keyword>
<dbReference type="AlphaFoldDB" id="A0A1H2TIT4"/>
<sequence length="305" mass="32059">MSKVYDILIIGGGPAGYTAALYGARSGFATAVLEKLSPGGQMATTSDVENYPGFPGVVDGFELGERMQEGAEKAGAETFFAEVSKVDLLADPKVVETSEGTFLGRTVILATGAHPRKLGIPQEEALVNRGVAYCATCDGNFYKDKVVVVNGGGNTAVGDALYLAKLASKVYLVHRRDTLRATPIYLQRLKDAGVEIIWNSVVSGLQADKKLTGVELTDVKTGEKRVLPVDGLFVAIGQLPESSLAAGQVATDKAGYILAGEDTKTSVPGVFAVGDVRTKAVRQIITAAADGAVAIHYAEEYLNEK</sequence>
<keyword evidence="4" id="KW-0676">Redox-active center</keyword>
<feature type="domain" description="FAD/NAD(P)-binding" evidence="5">
    <location>
        <begin position="5"/>
        <end position="291"/>
    </location>
</feature>
<accession>A0A1H2TIT4</accession>
<comment type="caution">
    <text evidence="6">The sequence shown here is derived from an EMBL/GenBank/DDBJ whole genome shotgun (WGS) entry which is preliminary data.</text>
</comment>
<evidence type="ECO:0000259" key="5">
    <source>
        <dbReference type="Pfam" id="PF07992"/>
    </source>
</evidence>
<keyword evidence="2 4" id="KW-0285">Flavoprotein</keyword>
<dbReference type="SUPFAM" id="SSF51905">
    <property type="entry name" value="FAD/NAD(P)-binding domain"/>
    <property type="match status" value="1"/>
</dbReference>
<dbReference type="Proteomes" id="UP000182379">
    <property type="component" value="Unassembled WGS sequence"/>
</dbReference>
<dbReference type="PRINTS" id="PR00469">
    <property type="entry name" value="PNDRDTASEII"/>
</dbReference>
<name>A0A1H2TIT4_ACIFE</name>
<dbReference type="InterPro" id="IPR023753">
    <property type="entry name" value="FAD/NAD-binding_dom"/>
</dbReference>
<dbReference type="InterPro" id="IPR036188">
    <property type="entry name" value="FAD/NAD-bd_sf"/>
</dbReference>
<gene>
    <name evidence="6" type="ORF">SAMN05216495_101239</name>
</gene>
<dbReference type="PANTHER" id="PTHR48105">
    <property type="entry name" value="THIOREDOXIN REDUCTASE 1-RELATED-RELATED"/>
    <property type="match status" value="1"/>
</dbReference>
<dbReference type="GO" id="GO:0019430">
    <property type="term" value="P:removal of superoxide radicals"/>
    <property type="evidence" value="ECO:0007669"/>
    <property type="project" value="UniProtKB-UniRule"/>
</dbReference>
<evidence type="ECO:0000256" key="3">
    <source>
        <dbReference type="ARBA" id="ARBA00023002"/>
    </source>
</evidence>
<evidence type="ECO:0000256" key="4">
    <source>
        <dbReference type="RuleBase" id="RU003880"/>
    </source>
</evidence>
<dbReference type="NCBIfam" id="TIGR01292">
    <property type="entry name" value="TRX_reduct"/>
    <property type="match status" value="1"/>
</dbReference>
<evidence type="ECO:0000313" key="6">
    <source>
        <dbReference type="EMBL" id="SDW43595.1"/>
    </source>
</evidence>
<dbReference type="Gene3D" id="3.50.50.60">
    <property type="entry name" value="FAD/NAD(P)-binding domain"/>
    <property type="match status" value="2"/>
</dbReference>
<evidence type="ECO:0000256" key="1">
    <source>
        <dbReference type="ARBA" id="ARBA00009333"/>
    </source>
</evidence>
<dbReference type="InterPro" id="IPR005982">
    <property type="entry name" value="Thioredox_Rdtase"/>
</dbReference>
<protein>
    <recommendedName>
        <fullName evidence="4">Thioredoxin reductase</fullName>
        <ecNumber evidence="4">1.8.1.9</ecNumber>
    </recommendedName>
</protein>
<comment type="subunit">
    <text evidence="4">Homodimer.</text>
</comment>
<dbReference type="EC" id="1.8.1.9" evidence="4"/>
<reference evidence="6 7" key="1">
    <citation type="submission" date="2016-10" db="EMBL/GenBank/DDBJ databases">
        <authorList>
            <person name="Varghese N."/>
            <person name="Submissions S."/>
        </authorList>
    </citation>
    <scope>NUCLEOTIDE SEQUENCE [LARGE SCALE GENOMIC DNA]</scope>
    <source>
        <strain evidence="6 7">WCC6</strain>
    </source>
</reference>
<comment type="similarity">
    <text evidence="1 4">Belongs to the class-II pyridine nucleotide-disulfide oxidoreductase family.</text>
</comment>
<keyword evidence="3 4" id="KW-0560">Oxidoreductase</keyword>
<organism evidence="6 7">
    <name type="scientific">Acidaminococcus fermentans</name>
    <dbReference type="NCBI Taxonomy" id="905"/>
    <lineage>
        <taxon>Bacteria</taxon>
        <taxon>Bacillati</taxon>
        <taxon>Bacillota</taxon>
        <taxon>Negativicutes</taxon>
        <taxon>Acidaminococcales</taxon>
        <taxon>Acidaminococcaceae</taxon>
        <taxon>Acidaminococcus</taxon>
    </lineage>
</organism>
<comment type="cofactor">
    <cofactor evidence="4">
        <name>FAD</name>
        <dbReference type="ChEBI" id="CHEBI:57692"/>
    </cofactor>
</comment>
<dbReference type="EMBL" id="FNOP01000001">
    <property type="protein sequence ID" value="SDW43595.1"/>
    <property type="molecule type" value="Genomic_DNA"/>
</dbReference>